<keyword evidence="2" id="KW-0808">Transferase</keyword>
<dbReference type="InterPro" id="IPR011611">
    <property type="entry name" value="PfkB_dom"/>
</dbReference>
<reference evidence="5 6" key="1">
    <citation type="submission" date="2021-03" db="EMBL/GenBank/DDBJ databases">
        <title>Aliifodinibius sp. nov., a new bacterium isolated from saline soil.</title>
        <authorList>
            <person name="Galisteo C."/>
            <person name="De La Haba R."/>
            <person name="Sanchez-Porro C."/>
            <person name="Ventosa A."/>
        </authorList>
    </citation>
    <scope>NUCLEOTIDE SEQUENCE [LARGE SCALE GENOMIC DNA]</scope>
    <source>
        <strain evidence="5 6">1BSP15-2V2</strain>
    </source>
</reference>
<dbReference type="PANTHER" id="PTHR43085">
    <property type="entry name" value="HEXOKINASE FAMILY MEMBER"/>
    <property type="match status" value="1"/>
</dbReference>
<dbReference type="InterPro" id="IPR029056">
    <property type="entry name" value="Ribokinase-like"/>
</dbReference>
<dbReference type="RefSeq" id="WP_265766679.1">
    <property type="nucleotide sequence ID" value="NZ_JAGGJA010000008.1"/>
</dbReference>
<dbReference type="InterPro" id="IPR050306">
    <property type="entry name" value="PfkB_Carbo_kinase"/>
</dbReference>
<evidence type="ECO:0000256" key="2">
    <source>
        <dbReference type="ARBA" id="ARBA00022679"/>
    </source>
</evidence>
<organism evidence="5 6">
    <name type="scientific">Fodinibius salsisoli</name>
    <dbReference type="NCBI Taxonomy" id="2820877"/>
    <lineage>
        <taxon>Bacteria</taxon>
        <taxon>Pseudomonadati</taxon>
        <taxon>Balneolota</taxon>
        <taxon>Balneolia</taxon>
        <taxon>Balneolales</taxon>
        <taxon>Balneolaceae</taxon>
        <taxon>Fodinibius</taxon>
    </lineage>
</organism>
<dbReference type="GO" id="GO:0016301">
    <property type="term" value="F:kinase activity"/>
    <property type="evidence" value="ECO:0007669"/>
    <property type="project" value="UniProtKB-KW"/>
</dbReference>
<evidence type="ECO:0000313" key="6">
    <source>
        <dbReference type="Proteomes" id="UP001207918"/>
    </source>
</evidence>
<dbReference type="InterPro" id="IPR002173">
    <property type="entry name" value="Carboh/pur_kinase_PfkB_CS"/>
</dbReference>
<protein>
    <submittedName>
        <fullName evidence="5">Carbohydrate kinase</fullName>
    </submittedName>
</protein>
<dbReference type="PANTHER" id="PTHR43085:SF57">
    <property type="entry name" value="CARBOHYDRATE KINASE PFKB DOMAIN-CONTAINING PROTEIN"/>
    <property type="match status" value="1"/>
</dbReference>
<dbReference type="EMBL" id="JAGGJA010000008">
    <property type="protein sequence ID" value="MCW9707891.1"/>
    <property type="molecule type" value="Genomic_DNA"/>
</dbReference>
<evidence type="ECO:0000256" key="3">
    <source>
        <dbReference type="ARBA" id="ARBA00022777"/>
    </source>
</evidence>
<comment type="caution">
    <text evidence="5">The sequence shown here is derived from an EMBL/GenBank/DDBJ whole genome shotgun (WGS) entry which is preliminary data.</text>
</comment>
<dbReference type="SUPFAM" id="SSF53613">
    <property type="entry name" value="Ribokinase-like"/>
    <property type="match status" value="1"/>
</dbReference>
<sequence length="308" mass="34802">MEDETRILCIGEILWDALPMGLFLGGAPLNVSCHLQQLGEDVKMISRIGNDRLGKEAMRRITHKQLATDLIQWDQELETGFVEVQLDKKGHAEYQFMDPVAWDHIELTEQVEQEVEHAWALVFGSLALRHRKSRQTIKTLLRNDRILKVCDINLREPFYDRKSIEYALKATDILKVNETELGQLIDWFDLPQKEQLAIEKVAQIFKCETVTVTKGCKGASLYHQGQWAEHAGFQAEVKDTVGAGDAFLATLLKGLRMGKDVREVLILANASGASVASQFGATPKYSFQDIIALAQKNEVPEKTKRAER</sequence>
<evidence type="ECO:0000259" key="4">
    <source>
        <dbReference type="Pfam" id="PF00294"/>
    </source>
</evidence>
<dbReference type="Proteomes" id="UP001207918">
    <property type="component" value="Unassembled WGS sequence"/>
</dbReference>
<evidence type="ECO:0000256" key="1">
    <source>
        <dbReference type="ARBA" id="ARBA00010688"/>
    </source>
</evidence>
<dbReference type="Pfam" id="PF00294">
    <property type="entry name" value="PfkB"/>
    <property type="match status" value="1"/>
</dbReference>
<keyword evidence="6" id="KW-1185">Reference proteome</keyword>
<accession>A0ABT3PPV9</accession>
<name>A0ABT3PPV9_9BACT</name>
<dbReference type="CDD" id="cd01167">
    <property type="entry name" value="bac_FRK"/>
    <property type="match status" value="1"/>
</dbReference>
<gene>
    <name evidence="5" type="ORF">J6I44_13570</name>
</gene>
<dbReference type="PROSITE" id="PS00583">
    <property type="entry name" value="PFKB_KINASES_1"/>
    <property type="match status" value="1"/>
</dbReference>
<comment type="similarity">
    <text evidence="1">Belongs to the carbohydrate kinase PfkB family.</text>
</comment>
<proteinExistence type="inferred from homology"/>
<feature type="domain" description="Carbohydrate kinase PfkB" evidence="4">
    <location>
        <begin position="23"/>
        <end position="283"/>
    </location>
</feature>
<dbReference type="Gene3D" id="3.40.1190.20">
    <property type="match status" value="1"/>
</dbReference>
<keyword evidence="3 5" id="KW-0418">Kinase</keyword>
<evidence type="ECO:0000313" key="5">
    <source>
        <dbReference type="EMBL" id="MCW9707891.1"/>
    </source>
</evidence>